<evidence type="ECO:0000256" key="1">
    <source>
        <dbReference type="SAM" id="Phobius"/>
    </source>
</evidence>
<feature type="transmembrane region" description="Helical" evidence="1">
    <location>
        <begin position="21"/>
        <end position="49"/>
    </location>
</feature>
<organism evidence="2 3">
    <name type="scientific">Nocardiopsis aegyptia</name>
    <dbReference type="NCBI Taxonomy" id="220378"/>
    <lineage>
        <taxon>Bacteria</taxon>
        <taxon>Bacillati</taxon>
        <taxon>Actinomycetota</taxon>
        <taxon>Actinomycetes</taxon>
        <taxon>Streptosporangiales</taxon>
        <taxon>Nocardiopsidaceae</taxon>
        <taxon>Nocardiopsis</taxon>
    </lineage>
</organism>
<keyword evidence="1" id="KW-1133">Transmembrane helix</keyword>
<keyword evidence="1" id="KW-0812">Transmembrane</keyword>
<dbReference type="RefSeq" id="WP_179828118.1">
    <property type="nucleotide sequence ID" value="NZ_JACCFS010000001.1"/>
</dbReference>
<proteinExistence type="predicted"/>
<name>A0A7Z0JCM9_9ACTN</name>
<reference evidence="2 3" key="1">
    <citation type="submission" date="2020-07" db="EMBL/GenBank/DDBJ databases">
        <title>Sequencing the genomes of 1000 actinobacteria strains.</title>
        <authorList>
            <person name="Klenk H.-P."/>
        </authorList>
    </citation>
    <scope>NUCLEOTIDE SEQUENCE [LARGE SCALE GENOMIC DNA]</scope>
    <source>
        <strain evidence="2 3">DSM 44442</strain>
    </source>
</reference>
<keyword evidence="3" id="KW-1185">Reference proteome</keyword>
<comment type="caution">
    <text evidence="2">The sequence shown here is derived from an EMBL/GenBank/DDBJ whole genome shotgun (WGS) entry which is preliminary data.</text>
</comment>
<sequence>MDTPTPVPRPVPSRGGPWVMVAVWSLSAVLLALVGSNVALGAFLLPLFTWEDWELALVLAALWAVPGAVALVLAPAHLCSMVFDRSDPWRRRLTRWMSWSLGTAFGAALAIIVVCYLVGPTF</sequence>
<evidence type="ECO:0000313" key="3">
    <source>
        <dbReference type="Proteomes" id="UP000572051"/>
    </source>
</evidence>
<dbReference type="EMBL" id="JACCFS010000001">
    <property type="protein sequence ID" value="NYJ37411.1"/>
    <property type="molecule type" value="Genomic_DNA"/>
</dbReference>
<dbReference type="AlphaFoldDB" id="A0A7Z0JCM9"/>
<keyword evidence="1" id="KW-0472">Membrane</keyword>
<feature type="transmembrane region" description="Helical" evidence="1">
    <location>
        <begin position="99"/>
        <end position="119"/>
    </location>
</feature>
<feature type="transmembrane region" description="Helical" evidence="1">
    <location>
        <begin position="55"/>
        <end position="78"/>
    </location>
</feature>
<protein>
    <submittedName>
        <fullName evidence="2">Uncharacterized protein</fullName>
    </submittedName>
</protein>
<evidence type="ECO:0000313" key="2">
    <source>
        <dbReference type="EMBL" id="NYJ37411.1"/>
    </source>
</evidence>
<dbReference type="Proteomes" id="UP000572051">
    <property type="component" value="Unassembled WGS sequence"/>
</dbReference>
<gene>
    <name evidence="2" type="ORF">HNR10_005292</name>
</gene>
<accession>A0A7Z0JCM9</accession>